<proteinExistence type="predicted"/>
<accession>A0A6C0E7Z9</accession>
<reference evidence="1" key="1">
    <citation type="journal article" date="2020" name="Nature">
        <title>Giant virus diversity and host interactions through global metagenomics.</title>
        <authorList>
            <person name="Schulz F."/>
            <person name="Roux S."/>
            <person name="Paez-Espino D."/>
            <person name="Jungbluth S."/>
            <person name="Walsh D.A."/>
            <person name="Denef V.J."/>
            <person name="McMahon K.D."/>
            <person name="Konstantinidis K.T."/>
            <person name="Eloe-Fadrosh E.A."/>
            <person name="Kyrpides N.C."/>
            <person name="Woyke T."/>
        </authorList>
    </citation>
    <scope>NUCLEOTIDE SEQUENCE</scope>
    <source>
        <strain evidence="1">GVMAG-M-3300023179-150</strain>
    </source>
</reference>
<evidence type="ECO:0000313" key="1">
    <source>
        <dbReference type="EMBL" id="QHT24918.1"/>
    </source>
</evidence>
<protein>
    <submittedName>
        <fullName evidence="1">Uncharacterized protein</fullName>
    </submittedName>
</protein>
<organism evidence="1">
    <name type="scientific">viral metagenome</name>
    <dbReference type="NCBI Taxonomy" id="1070528"/>
    <lineage>
        <taxon>unclassified sequences</taxon>
        <taxon>metagenomes</taxon>
        <taxon>organismal metagenomes</taxon>
    </lineage>
</organism>
<dbReference type="EMBL" id="MN739751">
    <property type="protein sequence ID" value="QHT24918.1"/>
    <property type="molecule type" value="Genomic_DNA"/>
</dbReference>
<dbReference type="AlphaFoldDB" id="A0A6C0E7Z9"/>
<name>A0A6C0E7Z9_9ZZZZ</name>
<sequence length="115" mass="13554">MCSTRYETINGIFSVLNNTDPNQKYMWAIKFNHNGKDVEINKREVPSYSMWNVRDGKLIFVTEDCDHQKFFKTPIHLRENDSDFEITCRYFVVINVDGSSYTLMKPNTLIEILYG</sequence>